<dbReference type="VEuPathDB" id="VectorBase:HLOH_046852"/>
<dbReference type="Gene3D" id="1.20.1070.10">
    <property type="entry name" value="Rhodopsin 7-helix transmembrane proteins"/>
    <property type="match status" value="1"/>
</dbReference>
<organism evidence="8 9">
    <name type="scientific">Haemaphysalis longicornis</name>
    <name type="common">Bush tick</name>
    <dbReference type="NCBI Taxonomy" id="44386"/>
    <lineage>
        <taxon>Eukaryota</taxon>
        <taxon>Metazoa</taxon>
        <taxon>Ecdysozoa</taxon>
        <taxon>Arthropoda</taxon>
        <taxon>Chelicerata</taxon>
        <taxon>Arachnida</taxon>
        <taxon>Acari</taxon>
        <taxon>Parasitiformes</taxon>
        <taxon>Ixodida</taxon>
        <taxon>Ixodoidea</taxon>
        <taxon>Ixodidae</taxon>
        <taxon>Haemaphysalinae</taxon>
        <taxon>Haemaphysalis</taxon>
    </lineage>
</organism>
<keyword evidence="4 6" id="KW-0472">Membrane</keyword>
<dbReference type="AlphaFoldDB" id="A0A9J6FYI2"/>
<feature type="transmembrane region" description="Helical" evidence="6">
    <location>
        <begin position="560"/>
        <end position="577"/>
    </location>
</feature>
<dbReference type="Proteomes" id="UP000821853">
    <property type="component" value="Chromosome 2"/>
</dbReference>
<evidence type="ECO:0000256" key="3">
    <source>
        <dbReference type="ARBA" id="ARBA00022989"/>
    </source>
</evidence>
<dbReference type="PRINTS" id="PR00249">
    <property type="entry name" value="GPCRSECRETIN"/>
</dbReference>
<dbReference type="OrthoDB" id="6134459at2759"/>
<evidence type="ECO:0000256" key="2">
    <source>
        <dbReference type="ARBA" id="ARBA00022692"/>
    </source>
</evidence>
<dbReference type="InterPro" id="IPR017981">
    <property type="entry name" value="GPCR_2-like_7TM"/>
</dbReference>
<evidence type="ECO:0000256" key="4">
    <source>
        <dbReference type="ARBA" id="ARBA00023136"/>
    </source>
</evidence>
<feature type="compositionally biased region" description="Polar residues" evidence="5">
    <location>
        <begin position="601"/>
        <end position="610"/>
    </location>
</feature>
<feature type="region of interest" description="Disordered" evidence="5">
    <location>
        <begin position="601"/>
        <end position="631"/>
    </location>
</feature>
<evidence type="ECO:0000313" key="9">
    <source>
        <dbReference type="Proteomes" id="UP000821853"/>
    </source>
</evidence>
<comment type="caution">
    <text evidence="8">The sequence shown here is derived from an EMBL/GenBank/DDBJ whole genome shotgun (WGS) entry which is preliminary data.</text>
</comment>
<name>A0A9J6FYI2_HAELO</name>
<evidence type="ECO:0000256" key="1">
    <source>
        <dbReference type="ARBA" id="ARBA00004141"/>
    </source>
</evidence>
<dbReference type="InterPro" id="IPR053231">
    <property type="entry name" value="GPCR_LN-TM7"/>
</dbReference>
<evidence type="ECO:0000256" key="5">
    <source>
        <dbReference type="SAM" id="MobiDB-lite"/>
    </source>
</evidence>
<dbReference type="InterPro" id="IPR000832">
    <property type="entry name" value="GPCR_2_secretin-like"/>
</dbReference>
<evidence type="ECO:0000313" key="8">
    <source>
        <dbReference type="EMBL" id="KAH9368125.1"/>
    </source>
</evidence>
<reference evidence="8 9" key="1">
    <citation type="journal article" date="2020" name="Cell">
        <title>Large-Scale Comparative Analyses of Tick Genomes Elucidate Their Genetic Diversity and Vector Capacities.</title>
        <authorList>
            <consortium name="Tick Genome and Microbiome Consortium (TIGMIC)"/>
            <person name="Jia N."/>
            <person name="Wang J."/>
            <person name="Shi W."/>
            <person name="Du L."/>
            <person name="Sun Y."/>
            <person name="Zhan W."/>
            <person name="Jiang J.F."/>
            <person name="Wang Q."/>
            <person name="Zhang B."/>
            <person name="Ji P."/>
            <person name="Bell-Sakyi L."/>
            <person name="Cui X.M."/>
            <person name="Yuan T.T."/>
            <person name="Jiang B.G."/>
            <person name="Yang W.F."/>
            <person name="Lam T.T."/>
            <person name="Chang Q.C."/>
            <person name="Ding S.J."/>
            <person name="Wang X.J."/>
            <person name="Zhu J.G."/>
            <person name="Ruan X.D."/>
            <person name="Zhao L."/>
            <person name="Wei J.T."/>
            <person name="Ye R.Z."/>
            <person name="Que T.C."/>
            <person name="Du C.H."/>
            <person name="Zhou Y.H."/>
            <person name="Cheng J.X."/>
            <person name="Dai P.F."/>
            <person name="Guo W.B."/>
            <person name="Han X.H."/>
            <person name="Huang E.J."/>
            <person name="Li L.F."/>
            <person name="Wei W."/>
            <person name="Gao Y.C."/>
            <person name="Liu J.Z."/>
            <person name="Shao H.Z."/>
            <person name="Wang X."/>
            <person name="Wang C.C."/>
            <person name="Yang T.C."/>
            <person name="Huo Q.B."/>
            <person name="Li W."/>
            <person name="Chen H.Y."/>
            <person name="Chen S.E."/>
            <person name="Zhou L.G."/>
            <person name="Ni X.B."/>
            <person name="Tian J.H."/>
            <person name="Sheng Y."/>
            <person name="Liu T."/>
            <person name="Pan Y.S."/>
            <person name="Xia L.Y."/>
            <person name="Li J."/>
            <person name="Zhao F."/>
            <person name="Cao W.C."/>
        </authorList>
    </citation>
    <scope>NUCLEOTIDE SEQUENCE [LARGE SCALE GENOMIC DNA]</scope>
    <source>
        <strain evidence="8">HaeL-2018</strain>
    </source>
</reference>
<feature type="transmembrane region" description="Helical" evidence="6">
    <location>
        <begin position="368"/>
        <end position="387"/>
    </location>
</feature>
<evidence type="ECO:0000259" key="7">
    <source>
        <dbReference type="PROSITE" id="PS50261"/>
    </source>
</evidence>
<keyword evidence="3 6" id="KW-1133">Transmembrane helix</keyword>
<protein>
    <recommendedName>
        <fullName evidence="7">G-protein coupled receptors family 2 profile 2 domain-containing protein</fullName>
    </recommendedName>
</protein>
<evidence type="ECO:0000256" key="6">
    <source>
        <dbReference type="SAM" id="Phobius"/>
    </source>
</evidence>
<dbReference type="GO" id="GO:0007166">
    <property type="term" value="P:cell surface receptor signaling pathway"/>
    <property type="evidence" value="ECO:0007669"/>
    <property type="project" value="InterPro"/>
</dbReference>
<dbReference type="CDD" id="cd15039">
    <property type="entry name" value="7tmB3_Methuselah-like"/>
    <property type="match status" value="1"/>
</dbReference>
<dbReference type="PANTHER" id="PTHR45902">
    <property type="entry name" value="LATROPHILIN RECEPTOR-LIKE PROTEIN A"/>
    <property type="match status" value="1"/>
</dbReference>
<sequence>MCTASNSNATRRLAGWSPPTTTRTYHVNASKTSFGVLRNSTAAVKRELIARNNCTPSLVLVPTTVRATETAVGTTGVTLKSTVAASCIGRNVDKYSGRDFYAITGCHPNWPDDEVRSSCENATNLKEDFYLIPVTTERQLTYLNGFCALCNYDLDNTSVFWNASGSGRKFQVSPPQYALDNKDVFFWPCDSHLVNVQSCPENASAEMRRKCSTYFAPVKTEDNETETETVYKNVYCGLCNGVELSSMKCAPKQVVPEEWPRVQLRTKFRVSLVDLVRPVVSQGSCFSWHNDKCYIKAPQYAFSNTSTVAENDTMVNSTNMTMTGHEAYNVQSYLTVICISLSLICLFLKFVVYVLYKSSRTFSSRCTLCLSGTLFWSHLLFLLGNSFDSPKPVCIGVAIVLHYGFLSTFFWTSVLSFDIWKNVAAVRLSSSRTGGFLLYALIAWGGPVVVVALCAVLNWTVPEFVLSPRYGHFSCWIGSLWSQLAFFLMPMVVLLILDIGFYIHIVIKIRNTAKRAAAFDFKGGGNQSHMGLFVKLAFIMGTTWLLGFVAAFVNTLALDIIVIVLIGLQGVYLFFGFKDYQHLLPKRFRKRKAMATGVSTMHTEMSSSGRDLSERDVVHRSPDGVEPEKTK</sequence>
<gene>
    <name evidence="8" type="ORF">HPB48_007769</name>
</gene>
<comment type="subcellular location">
    <subcellularLocation>
        <location evidence="1">Membrane</location>
        <topology evidence="1">Multi-pass membrane protein</topology>
    </subcellularLocation>
</comment>
<feature type="transmembrane region" description="Helical" evidence="6">
    <location>
        <begin position="333"/>
        <end position="356"/>
    </location>
</feature>
<dbReference type="Pfam" id="PF00002">
    <property type="entry name" value="7tm_2"/>
    <property type="match status" value="1"/>
</dbReference>
<proteinExistence type="predicted"/>
<feature type="domain" description="G-protein coupled receptors family 2 profile 2" evidence="7">
    <location>
        <begin position="331"/>
        <end position="581"/>
    </location>
</feature>
<keyword evidence="9" id="KW-1185">Reference proteome</keyword>
<feature type="transmembrane region" description="Helical" evidence="6">
    <location>
        <begin position="393"/>
        <end position="415"/>
    </location>
</feature>
<dbReference type="PANTHER" id="PTHR45902:SF1">
    <property type="entry name" value="LATROPHILIN RECEPTOR-LIKE PROTEIN A"/>
    <property type="match status" value="1"/>
</dbReference>
<dbReference type="GO" id="GO:0016020">
    <property type="term" value="C:membrane"/>
    <property type="evidence" value="ECO:0007669"/>
    <property type="project" value="UniProtKB-SubCell"/>
</dbReference>
<accession>A0A9J6FYI2</accession>
<dbReference type="EMBL" id="JABSTR010000004">
    <property type="protein sequence ID" value="KAH9368125.1"/>
    <property type="molecule type" value="Genomic_DNA"/>
</dbReference>
<dbReference type="PROSITE" id="PS50261">
    <property type="entry name" value="G_PROTEIN_RECEP_F2_4"/>
    <property type="match status" value="1"/>
</dbReference>
<keyword evidence="2 6" id="KW-0812">Transmembrane</keyword>
<dbReference type="GO" id="GO:0004930">
    <property type="term" value="F:G protein-coupled receptor activity"/>
    <property type="evidence" value="ECO:0007669"/>
    <property type="project" value="InterPro"/>
</dbReference>
<feature type="transmembrane region" description="Helical" evidence="6">
    <location>
        <begin position="532"/>
        <end position="554"/>
    </location>
</feature>
<feature type="compositionally biased region" description="Basic and acidic residues" evidence="5">
    <location>
        <begin position="611"/>
        <end position="631"/>
    </location>
</feature>
<feature type="transmembrane region" description="Helical" evidence="6">
    <location>
        <begin position="480"/>
        <end position="505"/>
    </location>
</feature>
<feature type="transmembrane region" description="Helical" evidence="6">
    <location>
        <begin position="436"/>
        <end position="460"/>
    </location>
</feature>